<comment type="similarity">
    <text evidence="2">Belongs to the major facilitator superfamily. Monocarboxylate porter (TC 2.A.1.13) family.</text>
</comment>
<feature type="transmembrane region" description="Helical" evidence="3">
    <location>
        <begin position="286"/>
        <end position="305"/>
    </location>
</feature>
<feature type="transmembrane region" description="Helical" evidence="3">
    <location>
        <begin position="381"/>
        <end position="401"/>
    </location>
</feature>
<dbReference type="PANTHER" id="PTHR11360">
    <property type="entry name" value="MONOCARBOXYLATE TRANSPORTER"/>
    <property type="match status" value="1"/>
</dbReference>
<keyword evidence="3" id="KW-1133">Transmembrane helix</keyword>
<dbReference type="Proteomes" id="UP000297245">
    <property type="component" value="Unassembled WGS sequence"/>
</dbReference>
<dbReference type="AlphaFoldDB" id="A0A4S8M7C8"/>
<evidence type="ECO:0000256" key="1">
    <source>
        <dbReference type="ARBA" id="ARBA00004141"/>
    </source>
</evidence>
<dbReference type="EMBL" id="ML179144">
    <property type="protein sequence ID" value="THU98040.1"/>
    <property type="molecule type" value="Genomic_DNA"/>
</dbReference>
<sequence length="448" mass="48150">MSPSGARNPSADEEVDVAVEISPEASAKDSIPPLVIRDGDFHSWLTVAGAFIVVFCSSGYVNSFGVYEDFYVREYLNHHSSSKIGWIGGAQTFCLFSMGIFSGYAIDVGYFHPVMLTGSGLFIFCLFMMSLSQPQQWYQLFLAQGIGLGIAIGSIYIPALGVVAHHFKQKRSLVMGIVASASSLGGVVHPIMLNILIHGPVGFHWGVRISSFMNLVLLVAANCMMRTRLPTRTKELSSQFTYWAGFFLDKTYITATAGTFLLIMGVFFPIFYLQLDAVEHGAGTNLAFYSIAILNGSSAFGRVVPTIFADRCGVFTLLVPCTLACGILIFATDAVVSIGNPGVVVMAILYGFFSGACISLLGPMLANFAKDVSEVGARIGICFGVGGIGSLIGPPIMGALLTSRNIWIRPIIFSGISMCLAALFLMIAGIHVRHIRANRRVDAEGQQP</sequence>
<organism evidence="4 5">
    <name type="scientific">Dendrothele bispora (strain CBS 962.96)</name>
    <dbReference type="NCBI Taxonomy" id="1314807"/>
    <lineage>
        <taxon>Eukaryota</taxon>
        <taxon>Fungi</taxon>
        <taxon>Dikarya</taxon>
        <taxon>Basidiomycota</taxon>
        <taxon>Agaricomycotina</taxon>
        <taxon>Agaricomycetes</taxon>
        <taxon>Agaricomycetidae</taxon>
        <taxon>Agaricales</taxon>
        <taxon>Agaricales incertae sedis</taxon>
        <taxon>Dendrothele</taxon>
    </lineage>
</organism>
<dbReference type="InterPro" id="IPR011701">
    <property type="entry name" value="MFS"/>
</dbReference>
<dbReference type="OrthoDB" id="6499973at2759"/>
<name>A0A4S8M7C8_DENBC</name>
<feature type="transmembrane region" description="Helical" evidence="3">
    <location>
        <begin position="113"/>
        <end position="131"/>
    </location>
</feature>
<proteinExistence type="inferred from homology"/>
<feature type="transmembrane region" description="Helical" evidence="3">
    <location>
        <begin position="84"/>
        <end position="106"/>
    </location>
</feature>
<keyword evidence="5" id="KW-1185">Reference proteome</keyword>
<protein>
    <submittedName>
        <fullName evidence="4">MFS general substrate transporter</fullName>
    </submittedName>
</protein>
<evidence type="ECO:0000256" key="3">
    <source>
        <dbReference type="SAM" id="Phobius"/>
    </source>
</evidence>
<keyword evidence="3" id="KW-0472">Membrane</keyword>
<feature type="transmembrane region" description="Helical" evidence="3">
    <location>
        <begin position="137"/>
        <end position="161"/>
    </location>
</feature>
<feature type="transmembrane region" description="Helical" evidence="3">
    <location>
        <begin position="44"/>
        <end position="64"/>
    </location>
</feature>
<keyword evidence="3" id="KW-0812">Transmembrane</keyword>
<accession>A0A4S8M7C8</accession>
<evidence type="ECO:0000313" key="4">
    <source>
        <dbReference type="EMBL" id="THU98040.1"/>
    </source>
</evidence>
<feature type="transmembrane region" description="Helical" evidence="3">
    <location>
        <begin position="203"/>
        <end position="224"/>
    </location>
</feature>
<dbReference type="InterPro" id="IPR050327">
    <property type="entry name" value="Proton-linked_MCT"/>
</dbReference>
<dbReference type="Gene3D" id="1.20.1250.20">
    <property type="entry name" value="MFS general substrate transporter like domains"/>
    <property type="match status" value="2"/>
</dbReference>
<comment type="subcellular location">
    <subcellularLocation>
        <location evidence="1">Membrane</location>
        <topology evidence="1">Multi-pass membrane protein</topology>
    </subcellularLocation>
</comment>
<dbReference type="Pfam" id="PF07690">
    <property type="entry name" value="MFS_1"/>
    <property type="match status" value="1"/>
</dbReference>
<evidence type="ECO:0000256" key="2">
    <source>
        <dbReference type="ARBA" id="ARBA00006727"/>
    </source>
</evidence>
<gene>
    <name evidence="4" type="ORF">K435DRAFT_828510</name>
</gene>
<feature type="transmembrane region" description="Helical" evidence="3">
    <location>
        <begin position="312"/>
        <end position="331"/>
    </location>
</feature>
<reference evidence="4 5" key="1">
    <citation type="journal article" date="2019" name="Nat. Ecol. Evol.">
        <title>Megaphylogeny resolves global patterns of mushroom evolution.</title>
        <authorList>
            <person name="Varga T."/>
            <person name="Krizsan K."/>
            <person name="Foldi C."/>
            <person name="Dima B."/>
            <person name="Sanchez-Garcia M."/>
            <person name="Sanchez-Ramirez S."/>
            <person name="Szollosi G.J."/>
            <person name="Szarkandi J.G."/>
            <person name="Papp V."/>
            <person name="Albert L."/>
            <person name="Andreopoulos W."/>
            <person name="Angelini C."/>
            <person name="Antonin V."/>
            <person name="Barry K.W."/>
            <person name="Bougher N.L."/>
            <person name="Buchanan P."/>
            <person name="Buyck B."/>
            <person name="Bense V."/>
            <person name="Catcheside P."/>
            <person name="Chovatia M."/>
            <person name="Cooper J."/>
            <person name="Damon W."/>
            <person name="Desjardin D."/>
            <person name="Finy P."/>
            <person name="Geml J."/>
            <person name="Haridas S."/>
            <person name="Hughes K."/>
            <person name="Justo A."/>
            <person name="Karasinski D."/>
            <person name="Kautmanova I."/>
            <person name="Kiss B."/>
            <person name="Kocsube S."/>
            <person name="Kotiranta H."/>
            <person name="LaButti K.M."/>
            <person name="Lechner B.E."/>
            <person name="Liimatainen K."/>
            <person name="Lipzen A."/>
            <person name="Lukacs Z."/>
            <person name="Mihaltcheva S."/>
            <person name="Morgado L.N."/>
            <person name="Niskanen T."/>
            <person name="Noordeloos M.E."/>
            <person name="Ohm R.A."/>
            <person name="Ortiz-Santana B."/>
            <person name="Ovrebo C."/>
            <person name="Racz N."/>
            <person name="Riley R."/>
            <person name="Savchenko A."/>
            <person name="Shiryaev A."/>
            <person name="Soop K."/>
            <person name="Spirin V."/>
            <person name="Szebenyi C."/>
            <person name="Tomsovsky M."/>
            <person name="Tulloss R.E."/>
            <person name="Uehling J."/>
            <person name="Grigoriev I.V."/>
            <person name="Vagvolgyi C."/>
            <person name="Papp T."/>
            <person name="Martin F.M."/>
            <person name="Miettinen O."/>
            <person name="Hibbett D.S."/>
            <person name="Nagy L.G."/>
        </authorList>
    </citation>
    <scope>NUCLEOTIDE SEQUENCE [LARGE SCALE GENOMIC DNA]</scope>
    <source>
        <strain evidence="4 5">CBS 962.96</strain>
    </source>
</reference>
<dbReference type="SUPFAM" id="SSF103473">
    <property type="entry name" value="MFS general substrate transporter"/>
    <property type="match status" value="1"/>
</dbReference>
<dbReference type="PANTHER" id="PTHR11360:SF284">
    <property type="entry name" value="EG:103B4.3 PROTEIN-RELATED"/>
    <property type="match status" value="1"/>
</dbReference>
<feature type="transmembrane region" description="Helical" evidence="3">
    <location>
        <begin position="252"/>
        <end position="274"/>
    </location>
</feature>
<feature type="transmembrane region" description="Helical" evidence="3">
    <location>
        <begin position="343"/>
        <end position="369"/>
    </location>
</feature>
<dbReference type="GO" id="GO:0022857">
    <property type="term" value="F:transmembrane transporter activity"/>
    <property type="evidence" value="ECO:0007669"/>
    <property type="project" value="InterPro"/>
</dbReference>
<feature type="transmembrane region" description="Helical" evidence="3">
    <location>
        <begin position="173"/>
        <end position="197"/>
    </location>
</feature>
<dbReference type="GO" id="GO:0016020">
    <property type="term" value="C:membrane"/>
    <property type="evidence" value="ECO:0007669"/>
    <property type="project" value="UniProtKB-SubCell"/>
</dbReference>
<evidence type="ECO:0000313" key="5">
    <source>
        <dbReference type="Proteomes" id="UP000297245"/>
    </source>
</evidence>
<dbReference type="InterPro" id="IPR036259">
    <property type="entry name" value="MFS_trans_sf"/>
</dbReference>
<feature type="transmembrane region" description="Helical" evidence="3">
    <location>
        <begin position="407"/>
        <end position="430"/>
    </location>
</feature>